<dbReference type="GO" id="GO:0006508">
    <property type="term" value="P:proteolysis"/>
    <property type="evidence" value="ECO:0007669"/>
    <property type="project" value="InterPro"/>
</dbReference>
<accession>A0A0M7H2E1</accession>
<dbReference type="SUPFAM" id="SSF53474">
    <property type="entry name" value="alpha/beta-Hydrolases"/>
    <property type="match status" value="1"/>
</dbReference>
<feature type="domain" description="Peptidase S9 prolyl oligopeptidase catalytic" evidence="1">
    <location>
        <begin position="123"/>
        <end position="178"/>
    </location>
</feature>
<name>A0A0D6FNG9_ALCXX</name>
<comment type="caution">
    <text evidence="2">The sequence shown here is derived from an EMBL/GenBank/DDBJ whole genome shotgun (WGS) entry which is preliminary data.</text>
</comment>
<keyword evidence="2" id="KW-0378">Hydrolase</keyword>
<dbReference type="AlphaFoldDB" id="A0A0D6FNG9"/>
<evidence type="ECO:0000313" key="2">
    <source>
        <dbReference type="EMBL" id="MCZ8401318.1"/>
    </source>
</evidence>
<dbReference type="Pfam" id="PF00326">
    <property type="entry name" value="Peptidase_S9"/>
    <property type="match status" value="1"/>
</dbReference>
<sequence length="301" mass="33320">MKPSDMSNVDRIAIEMGHAGRNAITYIDEDRNSDRPFKLQTYRPYGYTPDRPVVIVQHGVLRNGDEYRDFWVEAADKHKLLIVALTFSNEIWPGVESYNNGRVFSAGGNPRHIDGWTYALVGNVIRDMIAAEITDGENVYLFGHSAGGQFVHRLMSSQSHAPFKAVTAGNPGWYTLPTFDYPFPEGMDGVGLTEDHLVKLLAYPMTILAGDQDIATDDPNLPSEPAAMRQGPHRFARAHNYFEAGRKEAERRGVPFNWTLQVVPGIGHDGRAMSAVCASLWFEGGMPSDAELARLAGQQVA</sequence>
<proteinExistence type="predicted"/>
<gene>
    <name evidence="2" type="ORF">O9570_07675</name>
</gene>
<dbReference type="Proteomes" id="UP001141992">
    <property type="component" value="Unassembled WGS sequence"/>
</dbReference>
<accession>A0A0D6FNG9</accession>
<dbReference type="InterPro" id="IPR029058">
    <property type="entry name" value="AB_hydrolase_fold"/>
</dbReference>
<organism evidence="2 3">
    <name type="scientific">Alcaligenes xylosoxydans xylosoxydans</name>
    <name type="common">Achromobacter xylosoxidans</name>
    <dbReference type="NCBI Taxonomy" id="85698"/>
    <lineage>
        <taxon>Bacteria</taxon>
        <taxon>Pseudomonadati</taxon>
        <taxon>Pseudomonadota</taxon>
        <taxon>Betaproteobacteria</taxon>
        <taxon>Burkholderiales</taxon>
        <taxon>Alcaligenaceae</taxon>
        <taxon>Achromobacter</taxon>
    </lineage>
</organism>
<dbReference type="eggNOG" id="COG3509">
    <property type="taxonomic scope" value="Bacteria"/>
</dbReference>
<protein>
    <submittedName>
        <fullName evidence="2">Alpha/beta hydrolase</fullName>
    </submittedName>
</protein>
<dbReference type="Gene3D" id="3.40.50.1820">
    <property type="entry name" value="alpha/beta hydrolase"/>
    <property type="match status" value="1"/>
</dbReference>
<evidence type="ECO:0000313" key="3">
    <source>
        <dbReference type="Proteomes" id="UP001141992"/>
    </source>
</evidence>
<evidence type="ECO:0000259" key="1">
    <source>
        <dbReference type="Pfam" id="PF00326"/>
    </source>
</evidence>
<reference evidence="2" key="1">
    <citation type="submission" date="2022-12" db="EMBL/GenBank/DDBJ databases">
        <authorList>
            <person name="Voronina O.L."/>
            <person name="Kunda M.S."/>
            <person name="Ryzhova N."/>
            <person name="Aksenova E.I."/>
        </authorList>
    </citation>
    <scope>NUCLEOTIDE SEQUENCE</scope>
    <source>
        <strain evidence="2">SCCH136:Ach223948</strain>
    </source>
</reference>
<dbReference type="RefSeq" id="WP_026385153.1">
    <property type="nucleotide sequence ID" value="NZ_CABIYZ010000003.1"/>
</dbReference>
<dbReference type="InterPro" id="IPR001375">
    <property type="entry name" value="Peptidase_S9_cat"/>
</dbReference>
<dbReference type="KEGG" id="axx:ERS451415_00419"/>
<dbReference type="EMBL" id="JAPZVI010000004">
    <property type="protein sequence ID" value="MCZ8401318.1"/>
    <property type="molecule type" value="Genomic_DNA"/>
</dbReference>
<dbReference type="GO" id="GO:0008236">
    <property type="term" value="F:serine-type peptidase activity"/>
    <property type="evidence" value="ECO:0007669"/>
    <property type="project" value="InterPro"/>
</dbReference>